<reference evidence="5" key="1">
    <citation type="submission" date="2016-11" db="EMBL/GenBank/DDBJ databases">
        <authorList>
            <person name="Varghese N."/>
            <person name="Submissions S."/>
        </authorList>
    </citation>
    <scope>NUCLEOTIDE SEQUENCE [LARGE SCALE GENOMIC DNA]</scope>
    <source>
        <strain evidence="5">DSM 15449</strain>
    </source>
</reference>
<evidence type="ECO:0000313" key="5">
    <source>
        <dbReference type="Proteomes" id="UP000183954"/>
    </source>
</evidence>
<keyword evidence="3" id="KW-0560">Oxidoreductase</keyword>
<evidence type="ECO:0000256" key="1">
    <source>
        <dbReference type="ARBA" id="ARBA00004953"/>
    </source>
</evidence>
<keyword evidence="5" id="KW-1185">Reference proteome</keyword>
<protein>
    <submittedName>
        <fullName evidence="4">Precorrin-6A/cobalt-precorrin-6A reductase</fullName>
    </submittedName>
</protein>
<gene>
    <name evidence="4" type="ORF">SAMN02746098_04284</name>
</gene>
<dbReference type="GO" id="GO:0009236">
    <property type="term" value="P:cobalamin biosynthetic process"/>
    <property type="evidence" value="ECO:0007669"/>
    <property type="project" value="UniProtKB-UniPathway"/>
</dbReference>
<dbReference type="RefSeq" id="WP_073032030.1">
    <property type="nucleotide sequence ID" value="NZ_FQXJ01000020.1"/>
</dbReference>
<dbReference type="UniPathway" id="UPA00148"/>
<name>A0A1M6C4W2_9FIRM</name>
<dbReference type="EMBL" id="FQXJ01000020">
    <property type="protein sequence ID" value="SHI56066.1"/>
    <property type="molecule type" value="Genomic_DNA"/>
</dbReference>
<dbReference type="OrthoDB" id="9780707at2"/>
<evidence type="ECO:0000256" key="2">
    <source>
        <dbReference type="ARBA" id="ARBA00022573"/>
    </source>
</evidence>
<organism evidence="4 5">
    <name type="scientific">Desulfosporosinus lacus DSM 15449</name>
    <dbReference type="NCBI Taxonomy" id="1121420"/>
    <lineage>
        <taxon>Bacteria</taxon>
        <taxon>Bacillati</taxon>
        <taxon>Bacillota</taxon>
        <taxon>Clostridia</taxon>
        <taxon>Eubacteriales</taxon>
        <taxon>Desulfitobacteriaceae</taxon>
        <taxon>Desulfosporosinus</taxon>
    </lineage>
</organism>
<dbReference type="Pfam" id="PF02571">
    <property type="entry name" value="CbiJ"/>
    <property type="match status" value="1"/>
</dbReference>
<dbReference type="PROSITE" id="PS51014">
    <property type="entry name" value="COBK_CBIJ"/>
    <property type="match status" value="1"/>
</dbReference>
<accession>A0A1M6C4W2</accession>
<keyword evidence="2" id="KW-0169">Cobalamin biosynthesis</keyword>
<proteinExistence type="predicted"/>
<dbReference type="Proteomes" id="UP000183954">
    <property type="component" value="Unassembled WGS sequence"/>
</dbReference>
<comment type="pathway">
    <text evidence="1">Cofactor biosynthesis; adenosylcobalamin biosynthesis.</text>
</comment>
<dbReference type="GO" id="GO:0016994">
    <property type="term" value="F:precorrin-6A reductase activity"/>
    <property type="evidence" value="ECO:0007669"/>
    <property type="project" value="InterPro"/>
</dbReference>
<sequence>MILLLGETAAAREISECLNSRRLELIRMQTWSEKMCLHSPTLIIDASPPSSSVKFSPLRQWCEPRGIPYLRLERPETIIPVSPLIYPVDNWEEALLQLEWRVGALHQEKGRPVTIFVTTGSHQLESIVRSPFARFARIVVRVLPEGRLVQKCQDMGIPPRNIVAMQGQFSRDVNRVFFKFYGADILLTRDSGFAGGTDTKISAALELGLEIVFIKRNNLNLGLTVNSVHELLDWVDANVTLPKCT</sequence>
<dbReference type="AlphaFoldDB" id="A0A1M6C4W2"/>
<dbReference type="PANTHER" id="PTHR36925:SF1">
    <property type="entry name" value="COBALT-PRECORRIN-6A REDUCTASE"/>
    <property type="match status" value="1"/>
</dbReference>
<dbReference type="InterPro" id="IPR003723">
    <property type="entry name" value="Precorrin-6x_reduct"/>
</dbReference>
<evidence type="ECO:0000313" key="4">
    <source>
        <dbReference type="EMBL" id="SHI56066.1"/>
    </source>
</evidence>
<evidence type="ECO:0000256" key="3">
    <source>
        <dbReference type="ARBA" id="ARBA00023002"/>
    </source>
</evidence>
<dbReference type="STRING" id="1121420.SAMN02746098_04284"/>
<dbReference type="PANTHER" id="PTHR36925">
    <property type="entry name" value="COBALT-PRECORRIN-6A REDUCTASE"/>
    <property type="match status" value="1"/>
</dbReference>